<evidence type="ECO:0000259" key="5">
    <source>
        <dbReference type="Pfam" id="PF00692"/>
    </source>
</evidence>
<dbReference type="GO" id="GO:0046081">
    <property type="term" value="P:dUTP catabolic process"/>
    <property type="evidence" value="ECO:0007669"/>
    <property type="project" value="InterPro"/>
</dbReference>
<evidence type="ECO:0000313" key="6">
    <source>
        <dbReference type="EnsemblPlants" id="EMT14252"/>
    </source>
</evidence>
<evidence type="ECO:0000256" key="1">
    <source>
        <dbReference type="ARBA" id="ARBA00005142"/>
    </source>
</evidence>
<dbReference type="PANTHER" id="PTHR11241">
    <property type="entry name" value="DEOXYURIDINE 5'-TRIPHOSPHATE NUCLEOTIDOHYDROLASE"/>
    <property type="match status" value="1"/>
</dbReference>
<evidence type="ECO:0000256" key="4">
    <source>
        <dbReference type="ARBA" id="ARBA00023080"/>
    </source>
</evidence>
<reference evidence="6" key="1">
    <citation type="submission" date="2015-06" db="UniProtKB">
        <authorList>
            <consortium name="EnsemblPlants"/>
        </authorList>
    </citation>
    <scope>IDENTIFICATION</scope>
</reference>
<dbReference type="PANTHER" id="PTHR11241:SF0">
    <property type="entry name" value="DEOXYURIDINE 5'-TRIPHOSPHATE NUCLEOTIDOHYDROLASE"/>
    <property type="match status" value="1"/>
</dbReference>
<proteinExistence type="inferred from homology"/>
<comment type="similarity">
    <text evidence="2">Belongs to the dUTPase family.</text>
</comment>
<organism evidence="6">
    <name type="scientific">Aegilops tauschii</name>
    <name type="common">Tausch's goatgrass</name>
    <name type="synonym">Aegilops squarrosa</name>
    <dbReference type="NCBI Taxonomy" id="37682"/>
    <lineage>
        <taxon>Eukaryota</taxon>
        <taxon>Viridiplantae</taxon>
        <taxon>Streptophyta</taxon>
        <taxon>Embryophyta</taxon>
        <taxon>Tracheophyta</taxon>
        <taxon>Spermatophyta</taxon>
        <taxon>Magnoliopsida</taxon>
        <taxon>Liliopsida</taxon>
        <taxon>Poales</taxon>
        <taxon>Poaceae</taxon>
        <taxon>BOP clade</taxon>
        <taxon>Pooideae</taxon>
        <taxon>Triticodae</taxon>
        <taxon>Triticeae</taxon>
        <taxon>Triticinae</taxon>
        <taxon>Aegilops</taxon>
    </lineage>
</organism>
<evidence type="ECO:0000256" key="2">
    <source>
        <dbReference type="ARBA" id="ARBA00006581"/>
    </source>
</evidence>
<accession>N1QWR4</accession>
<protein>
    <recommendedName>
        <fullName evidence="3">dUTP diphosphatase</fullName>
        <ecNumber evidence="3">3.6.1.23</ecNumber>
    </recommendedName>
</protein>
<dbReference type="Pfam" id="PF00692">
    <property type="entry name" value="dUTPase"/>
    <property type="match status" value="1"/>
</dbReference>
<dbReference type="Gene3D" id="2.70.40.10">
    <property type="match status" value="1"/>
</dbReference>
<dbReference type="AlphaFoldDB" id="N1QWR4"/>
<sequence length="113" mass="12546">MSPIDSFVQQGGDPPFSRLVQQVRTSLWLLLLIRVHVLKRVIDADYRCLVGVVLFNHSEVDFAVKPGDRVAQMIVQVIVTPEDAEVEDLDTIVWGEGGLGSTSIRTPSLGRYI</sequence>
<dbReference type="InterPro" id="IPR008181">
    <property type="entry name" value="dUTPase"/>
</dbReference>
<keyword evidence="4" id="KW-0546">Nucleotide metabolism</keyword>
<name>N1QWR4_AEGTA</name>
<comment type="pathway">
    <text evidence="1">Pyrimidine metabolism; dUMP biosynthesis; dUMP from dCTP (dUTP route): step 2/2.</text>
</comment>
<dbReference type="EnsemblPlants" id="EMT14252">
    <property type="protein sequence ID" value="EMT14252"/>
    <property type="gene ID" value="F775_24645"/>
</dbReference>
<dbReference type="GO" id="GO:0006226">
    <property type="term" value="P:dUMP biosynthetic process"/>
    <property type="evidence" value="ECO:0007669"/>
    <property type="project" value="InterPro"/>
</dbReference>
<dbReference type="InterPro" id="IPR036157">
    <property type="entry name" value="dUTPase-like_sf"/>
</dbReference>
<feature type="domain" description="dUTPase-like" evidence="5">
    <location>
        <begin position="40"/>
        <end position="102"/>
    </location>
</feature>
<evidence type="ECO:0000256" key="3">
    <source>
        <dbReference type="ARBA" id="ARBA00012379"/>
    </source>
</evidence>
<dbReference type="SUPFAM" id="SSF51283">
    <property type="entry name" value="dUTPase-like"/>
    <property type="match status" value="1"/>
</dbReference>
<dbReference type="GO" id="GO:0004170">
    <property type="term" value="F:dUTP diphosphatase activity"/>
    <property type="evidence" value="ECO:0007669"/>
    <property type="project" value="UniProtKB-EC"/>
</dbReference>
<dbReference type="EC" id="3.6.1.23" evidence="3"/>
<dbReference type="InterPro" id="IPR029054">
    <property type="entry name" value="dUTPase-like"/>
</dbReference>
<dbReference type="GO" id="GO:0000287">
    <property type="term" value="F:magnesium ion binding"/>
    <property type="evidence" value="ECO:0007669"/>
    <property type="project" value="InterPro"/>
</dbReference>